<reference evidence="5 6" key="1">
    <citation type="submission" date="2018-08" db="EMBL/GenBank/DDBJ databases">
        <authorList>
            <person name="Laetsch R D."/>
            <person name="Stevens L."/>
            <person name="Kumar S."/>
            <person name="Blaxter L. M."/>
        </authorList>
    </citation>
    <scope>NUCLEOTIDE SEQUENCE [LARGE SCALE GENOMIC DNA]</scope>
</reference>
<dbReference type="InterPro" id="IPR019383">
    <property type="entry name" value="Golgin_A_7/ERF4"/>
</dbReference>
<name>A0A3P6TP77_LITSI</name>
<keyword evidence="3" id="KW-1133">Transmembrane helix</keyword>
<accession>A0A3P6TP77</accession>
<evidence type="ECO:0000259" key="4">
    <source>
        <dbReference type="Pfam" id="PF10256"/>
    </source>
</evidence>
<evidence type="ECO:0000313" key="5">
    <source>
        <dbReference type="EMBL" id="VDK82875.1"/>
    </source>
</evidence>
<dbReference type="EMBL" id="UYRX01000486">
    <property type="protein sequence ID" value="VDK82875.1"/>
    <property type="molecule type" value="Genomic_DNA"/>
</dbReference>
<dbReference type="Pfam" id="PF10256">
    <property type="entry name" value="Erf4"/>
    <property type="match status" value="1"/>
</dbReference>
<proteinExistence type="predicted"/>
<keyword evidence="6" id="KW-1185">Reference proteome</keyword>
<keyword evidence="2 3" id="KW-0472">Membrane</keyword>
<dbReference type="AlphaFoldDB" id="A0A3P6TP77"/>
<sequence length="176" mass="19936">MSSDTDIIEIIDDMPSPMICNKEPIVFRGVGHLTMFGLSSRFDTEFPTILTGRLAPEELADTMRRINGVLARSMPGNVRWFVCGLLFCCCTIGCSLWPLVCLNKRTVHALEKLLDHENQTLYNKLGLHWRLVRRPVETIRVYVCCRCICVELAVRLGEYGLGISNLIDCVLTNNMK</sequence>
<dbReference type="Proteomes" id="UP000277928">
    <property type="component" value="Unassembled WGS sequence"/>
</dbReference>
<evidence type="ECO:0000256" key="2">
    <source>
        <dbReference type="ARBA" id="ARBA00023136"/>
    </source>
</evidence>
<evidence type="ECO:0000313" key="6">
    <source>
        <dbReference type="Proteomes" id="UP000277928"/>
    </source>
</evidence>
<organism evidence="5 6">
    <name type="scientific">Litomosoides sigmodontis</name>
    <name type="common">Filarial nematode worm</name>
    <dbReference type="NCBI Taxonomy" id="42156"/>
    <lineage>
        <taxon>Eukaryota</taxon>
        <taxon>Metazoa</taxon>
        <taxon>Ecdysozoa</taxon>
        <taxon>Nematoda</taxon>
        <taxon>Chromadorea</taxon>
        <taxon>Rhabditida</taxon>
        <taxon>Spirurina</taxon>
        <taxon>Spiruromorpha</taxon>
        <taxon>Filarioidea</taxon>
        <taxon>Onchocercidae</taxon>
        <taxon>Litomosoides</taxon>
    </lineage>
</organism>
<comment type="subcellular location">
    <subcellularLocation>
        <location evidence="1">Membrane</location>
    </subcellularLocation>
</comment>
<keyword evidence="3" id="KW-0812">Transmembrane</keyword>
<protein>
    <recommendedName>
        <fullName evidence="4">Golgin subfamily A member 7/ERF4 domain-containing protein</fullName>
    </recommendedName>
</protein>
<dbReference type="OrthoDB" id="67682at2759"/>
<dbReference type="PANTHER" id="PTHR13005:SF4">
    <property type="entry name" value="CYSTEINE-RICH HYDROPHOBIC PROTEIN"/>
    <property type="match status" value="1"/>
</dbReference>
<dbReference type="PANTHER" id="PTHR13005">
    <property type="entry name" value="CYSTEINE-RICH HYDROPHOBIC DOMAIN PROTEIN BRAIN X-LINKED PROTEIN"/>
    <property type="match status" value="1"/>
</dbReference>
<feature type="domain" description="Golgin subfamily A member 7/ERF4" evidence="4">
    <location>
        <begin position="40"/>
        <end position="131"/>
    </location>
</feature>
<feature type="transmembrane region" description="Helical" evidence="3">
    <location>
        <begin position="80"/>
        <end position="100"/>
    </location>
</feature>
<dbReference type="InterPro" id="IPR039735">
    <property type="entry name" value="CHIC1/2"/>
</dbReference>
<dbReference type="STRING" id="42156.A0A3P6TP77"/>
<evidence type="ECO:0000256" key="1">
    <source>
        <dbReference type="ARBA" id="ARBA00004370"/>
    </source>
</evidence>
<dbReference type="GO" id="GO:0016020">
    <property type="term" value="C:membrane"/>
    <property type="evidence" value="ECO:0007669"/>
    <property type="project" value="UniProtKB-SubCell"/>
</dbReference>
<evidence type="ECO:0000256" key="3">
    <source>
        <dbReference type="SAM" id="Phobius"/>
    </source>
</evidence>
<gene>
    <name evidence="5" type="ORF">NLS_LOCUS5956</name>
</gene>